<dbReference type="EMBL" id="JACCKB010000123">
    <property type="protein sequence ID" value="NYZ69691.1"/>
    <property type="molecule type" value="Genomic_DNA"/>
</dbReference>
<keyword evidence="2" id="KW-1185">Reference proteome</keyword>
<gene>
    <name evidence="1" type="ORF">H0A36_27120</name>
</gene>
<evidence type="ECO:0000313" key="2">
    <source>
        <dbReference type="Proteomes" id="UP000569732"/>
    </source>
</evidence>
<sequence>MDLSLNKCSAETHAGPTCILCNQRAYSLHLVTAESSEGASFICGLLCPSCHGQVLNNKEQGEQLND</sequence>
<proteinExistence type="predicted"/>
<name>A0A853II08_9GAMM</name>
<evidence type="ECO:0000313" key="1">
    <source>
        <dbReference type="EMBL" id="NYZ69691.1"/>
    </source>
</evidence>
<dbReference type="RefSeq" id="WP_180571671.1">
    <property type="nucleotide sequence ID" value="NZ_JACCKB010000123.1"/>
</dbReference>
<organism evidence="1 2">
    <name type="scientific">Spartinivicinus marinus</name>
    <dbReference type="NCBI Taxonomy" id="2994442"/>
    <lineage>
        <taxon>Bacteria</taxon>
        <taxon>Pseudomonadati</taxon>
        <taxon>Pseudomonadota</taxon>
        <taxon>Gammaproteobacteria</taxon>
        <taxon>Oceanospirillales</taxon>
        <taxon>Zooshikellaceae</taxon>
        <taxon>Spartinivicinus</taxon>
    </lineage>
</organism>
<reference evidence="1 2" key="1">
    <citation type="submission" date="2020-07" db="EMBL/GenBank/DDBJ databases">
        <title>Endozoicomonas sp. nov., isolated from sediment.</title>
        <authorList>
            <person name="Gu T."/>
        </authorList>
    </citation>
    <scope>NUCLEOTIDE SEQUENCE [LARGE SCALE GENOMIC DNA]</scope>
    <source>
        <strain evidence="1 2">SM1973</strain>
    </source>
</reference>
<accession>A0A853II08</accession>
<comment type="caution">
    <text evidence="1">The sequence shown here is derived from an EMBL/GenBank/DDBJ whole genome shotgun (WGS) entry which is preliminary data.</text>
</comment>
<protein>
    <submittedName>
        <fullName evidence="1">Uncharacterized protein</fullName>
    </submittedName>
</protein>
<dbReference type="AlphaFoldDB" id="A0A853II08"/>
<dbReference type="Proteomes" id="UP000569732">
    <property type="component" value="Unassembled WGS sequence"/>
</dbReference>